<sequence length="795" mass="86383">MNSAVTISHPGAFRPGARALKSARARVARGSARKALRVRAFALTSKKPSKSVDEDGRSLMSDPLSAMMNFISEMNPLASVFKSPSDKLHVHFGAGRLGFGLVIPALESSGSPYIVMNRPSAVWAPVVEREKEAQQHVAVKINGECTCGGRGLHVITEDDIRAHEEGILGIVHDALENGARGFLLLSMDVNLCAPVIAQATSFSCALGPAVQVLADHLMNLPDVEDETRPVLYACENDHSSVEKLQFALRTKVEAVPCMVDRICVDLTVSDDAKTVNVTAEGHEGSIVVLNQPESADGKKEQGPLAGDFVQNPENEADSSYLYRKKLLTVNGMHTVIAFRTLCSYASTQRNFSPPESCLALPLLSDETVTDEQRAEIWSWGVAQVLVLMWEHGIPTMMRVHGQDTTEGLVNILLDQLRTTLDRFFTIEDSTARVLGGGVSLRYEGRLLPTYETITNELLTAGWTPDCAQNVLLKQAGLELESLQTDLQMLVDEARPFAAVDKRARAMKELEEAMKEEQARSPHTGPHTTALAWEAVGLPPVEEVRAKFQESFEIIQVCNTARAGFGLRPIELCREEHKTLKEKQKAETLEALANLAKTNDGVVKSLNFLKVSGFKFAISTTSPKSRVIACLDTMRLADDFPQEKIHSGSSDFDPPRFKPAPDVYLKAAAAEEVGVEACIAVEDSLSGVGSAADAGVALIVGYVGGGHITAEALDGYAEALLAGGKSKNGRGADVVIRDMEDLPSVVNTFLDMRMDDPTTCDRDHFDFEKIRPALRDRCWTTAGKTGVVEVEDPNPR</sequence>
<dbReference type="GO" id="GO:0003824">
    <property type="term" value="F:catalytic activity"/>
    <property type="evidence" value="ECO:0007669"/>
    <property type="project" value="UniProtKB-ARBA"/>
</dbReference>
<dbReference type="KEGG" id="mpp:MICPUCDRAFT_48208"/>
<dbReference type="Gene3D" id="1.10.150.240">
    <property type="entry name" value="Putative phosphatase, domain 2"/>
    <property type="match status" value="1"/>
</dbReference>
<dbReference type="PANTHER" id="PTHR46193:SF18">
    <property type="entry name" value="HEXITOL PHOSPHATASE B"/>
    <property type="match status" value="1"/>
</dbReference>
<dbReference type="InterPro" id="IPR036412">
    <property type="entry name" value="HAD-like_sf"/>
</dbReference>
<dbReference type="Pfam" id="PF00702">
    <property type="entry name" value="Hydrolase"/>
    <property type="match status" value="1"/>
</dbReference>
<gene>
    <name evidence="6" type="ORF">MICPUCDRAFT_48208</name>
</gene>
<dbReference type="GeneID" id="9686821"/>
<dbReference type="SUPFAM" id="SSF56784">
    <property type="entry name" value="HAD-like"/>
    <property type="match status" value="1"/>
</dbReference>
<feature type="coiled-coil region" evidence="5">
    <location>
        <begin position="472"/>
        <end position="519"/>
    </location>
</feature>
<organism evidence="7">
    <name type="scientific">Micromonas pusilla (strain CCMP1545)</name>
    <name type="common">Picoplanktonic green alga</name>
    <dbReference type="NCBI Taxonomy" id="564608"/>
    <lineage>
        <taxon>Eukaryota</taxon>
        <taxon>Viridiplantae</taxon>
        <taxon>Chlorophyta</taxon>
        <taxon>Mamiellophyceae</taxon>
        <taxon>Mamiellales</taxon>
        <taxon>Mamiellaceae</taxon>
        <taxon>Micromonas</taxon>
    </lineage>
</organism>
<keyword evidence="5" id="KW-0175">Coiled coil</keyword>
<dbReference type="Proteomes" id="UP000001876">
    <property type="component" value="Unassembled WGS sequence"/>
</dbReference>
<dbReference type="eggNOG" id="ENOG502S2EN">
    <property type="taxonomic scope" value="Eukaryota"/>
</dbReference>
<dbReference type="InterPro" id="IPR006439">
    <property type="entry name" value="HAD-SF_hydro_IA"/>
</dbReference>
<evidence type="ECO:0000313" key="6">
    <source>
        <dbReference type="EMBL" id="EEH54256.1"/>
    </source>
</evidence>
<keyword evidence="3" id="KW-0460">Magnesium</keyword>
<dbReference type="OrthoDB" id="273823at2759"/>
<protein>
    <submittedName>
        <fullName evidence="6">Predicted protein</fullName>
    </submittedName>
</protein>
<keyword evidence="7" id="KW-1185">Reference proteome</keyword>
<dbReference type="Gene3D" id="3.40.50.1000">
    <property type="entry name" value="HAD superfamily/HAD-like"/>
    <property type="match status" value="1"/>
</dbReference>
<dbReference type="RefSeq" id="XP_003061626.1">
    <property type="nucleotide sequence ID" value="XM_003061580.1"/>
</dbReference>
<comment type="cofactor">
    <cofactor evidence="1">
        <name>Mg(2+)</name>
        <dbReference type="ChEBI" id="CHEBI:18420"/>
    </cofactor>
</comment>
<dbReference type="InterPro" id="IPR051600">
    <property type="entry name" value="Beta-PGM-like"/>
</dbReference>
<evidence type="ECO:0000256" key="4">
    <source>
        <dbReference type="ARBA" id="ARBA00023277"/>
    </source>
</evidence>
<proteinExistence type="predicted"/>
<accession>C1N0F1</accession>
<dbReference type="EMBL" id="GG663744">
    <property type="protein sequence ID" value="EEH54256.1"/>
    <property type="molecule type" value="Genomic_DNA"/>
</dbReference>
<evidence type="ECO:0000313" key="7">
    <source>
        <dbReference type="Proteomes" id="UP000001876"/>
    </source>
</evidence>
<evidence type="ECO:0000256" key="2">
    <source>
        <dbReference type="ARBA" id="ARBA00022723"/>
    </source>
</evidence>
<evidence type="ECO:0000256" key="1">
    <source>
        <dbReference type="ARBA" id="ARBA00001946"/>
    </source>
</evidence>
<dbReference type="NCBIfam" id="TIGR01509">
    <property type="entry name" value="HAD-SF-IA-v3"/>
    <property type="match status" value="1"/>
</dbReference>
<keyword evidence="4" id="KW-0119">Carbohydrate metabolism</keyword>
<dbReference type="AlphaFoldDB" id="C1N0F1"/>
<dbReference type="PANTHER" id="PTHR46193">
    <property type="entry name" value="6-PHOSPHOGLUCONATE PHOSPHATASE"/>
    <property type="match status" value="1"/>
</dbReference>
<dbReference type="GO" id="GO:0046872">
    <property type="term" value="F:metal ion binding"/>
    <property type="evidence" value="ECO:0007669"/>
    <property type="project" value="UniProtKB-KW"/>
</dbReference>
<evidence type="ECO:0000256" key="3">
    <source>
        <dbReference type="ARBA" id="ARBA00022842"/>
    </source>
</evidence>
<reference evidence="6 7" key="1">
    <citation type="journal article" date="2009" name="Science">
        <title>Green evolution and dynamic adaptations revealed by genomes of the marine picoeukaryotes Micromonas.</title>
        <authorList>
            <person name="Worden A.Z."/>
            <person name="Lee J.H."/>
            <person name="Mock T."/>
            <person name="Rouze P."/>
            <person name="Simmons M.P."/>
            <person name="Aerts A.L."/>
            <person name="Allen A.E."/>
            <person name="Cuvelier M.L."/>
            <person name="Derelle E."/>
            <person name="Everett M.V."/>
            <person name="Foulon E."/>
            <person name="Grimwood J."/>
            <person name="Gundlach H."/>
            <person name="Henrissat B."/>
            <person name="Napoli C."/>
            <person name="McDonald S.M."/>
            <person name="Parker M.S."/>
            <person name="Rombauts S."/>
            <person name="Salamov A."/>
            <person name="Von Dassow P."/>
            <person name="Badger J.H."/>
            <person name="Coutinho P.M."/>
            <person name="Demir E."/>
            <person name="Dubchak I."/>
            <person name="Gentemann C."/>
            <person name="Eikrem W."/>
            <person name="Gready J.E."/>
            <person name="John U."/>
            <person name="Lanier W."/>
            <person name="Lindquist E.A."/>
            <person name="Lucas S."/>
            <person name="Mayer K.F."/>
            <person name="Moreau H."/>
            <person name="Not F."/>
            <person name="Otillar R."/>
            <person name="Panaud O."/>
            <person name="Pangilinan J."/>
            <person name="Paulsen I."/>
            <person name="Piegu B."/>
            <person name="Poliakov A."/>
            <person name="Robbens S."/>
            <person name="Schmutz J."/>
            <person name="Toulza E."/>
            <person name="Wyss T."/>
            <person name="Zelensky A."/>
            <person name="Zhou K."/>
            <person name="Armbrust E.V."/>
            <person name="Bhattacharya D."/>
            <person name="Goodenough U.W."/>
            <person name="Van de Peer Y."/>
            <person name="Grigoriev I.V."/>
        </authorList>
    </citation>
    <scope>NUCLEOTIDE SEQUENCE [LARGE SCALE GENOMIC DNA]</scope>
    <source>
        <strain evidence="6 7">CCMP1545</strain>
    </source>
</reference>
<keyword evidence="2" id="KW-0479">Metal-binding</keyword>
<name>C1N0F1_MICPC</name>
<evidence type="ECO:0000256" key="5">
    <source>
        <dbReference type="SAM" id="Coils"/>
    </source>
</evidence>
<dbReference type="InterPro" id="IPR023214">
    <property type="entry name" value="HAD_sf"/>
</dbReference>
<dbReference type="InterPro" id="IPR023198">
    <property type="entry name" value="PGP-like_dom2"/>
</dbReference>
<dbReference type="OMA" id="CENDHSS"/>